<keyword evidence="1" id="KW-1133">Transmembrane helix</keyword>
<accession>A0A7S9XFR6</accession>
<reference evidence="2" key="1">
    <citation type="submission" date="2020-08" db="EMBL/GenBank/DDBJ databases">
        <title>Bridging the membrane lipid divide: bacteria of the FCB group superphylum have the potential to synthesize archaeal ether lipids.</title>
        <authorList>
            <person name="Villanueva L."/>
            <person name="von Meijenfeldt F.A.B."/>
            <person name="Westbye A.B."/>
            <person name="Yadav S."/>
            <person name="Hopmans E.C."/>
            <person name="Dutilh B.E."/>
            <person name="Sinninghe Damste J.S."/>
        </authorList>
    </citation>
    <scope>NUCLEOTIDE SEQUENCE</scope>
    <source>
        <strain evidence="2">NIOZ-UU159</strain>
    </source>
</reference>
<name>A0A7S9XFR6_9VIRU</name>
<feature type="transmembrane region" description="Helical" evidence="1">
    <location>
        <begin position="83"/>
        <end position="101"/>
    </location>
</feature>
<protein>
    <submittedName>
        <fullName evidence="2">Uncharacterized protein</fullName>
    </submittedName>
</protein>
<keyword evidence="1" id="KW-0812">Transmembrane</keyword>
<gene>
    <name evidence="2" type="ORF">NIOZUU159_00058</name>
</gene>
<organism evidence="2">
    <name type="scientific">Virus NIOZ-UU159</name>
    <dbReference type="NCBI Taxonomy" id="2763270"/>
    <lineage>
        <taxon>Viruses</taxon>
    </lineage>
</organism>
<feature type="transmembrane region" description="Helical" evidence="1">
    <location>
        <begin position="43"/>
        <end position="62"/>
    </location>
</feature>
<dbReference type="EMBL" id="MW030580">
    <property type="protein sequence ID" value="QPI16569.1"/>
    <property type="molecule type" value="Genomic_DNA"/>
</dbReference>
<keyword evidence="1" id="KW-0472">Membrane</keyword>
<evidence type="ECO:0000313" key="2">
    <source>
        <dbReference type="EMBL" id="QPI16569.1"/>
    </source>
</evidence>
<evidence type="ECO:0000256" key="1">
    <source>
        <dbReference type="SAM" id="Phobius"/>
    </source>
</evidence>
<sequence length="102" mass="11813">MNTYNNNDIKYTPDFVYTPPSALQLKKETESVMDKYICKFKTAFYGGLFFAILSLPIAYKILDMIAKLISKNIDIFDEDYNEPLPLGRFIMSIIVIIIIFIL</sequence>
<proteinExistence type="predicted"/>